<name>I3SVE9_LOTJA</name>
<protein>
    <submittedName>
        <fullName evidence="1">Uncharacterized protein</fullName>
    </submittedName>
</protein>
<accession>I3SVE9</accession>
<dbReference type="EMBL" id="BT144447">
    <property type="protein sequence ID" value="AFK44241.1"/>
    <property type="molecule type" value="mRNA"/>
</dbReference>
<sequence length="73" mass="8125">MSLSFSDMAISILTVVSEHLSSISFKCLFFTCIMLVKLDTRLFCLRASSSMSSGMVLTSAIFRRCSPMTFILL</sequence>
<proteinExistence type="evidence at transcript level"/>
<organism evidence="1">
    <name type="scientific">Lotus japonicus</name>
    <name type="common">Lotus corniculatus var. japonicus</name>
    <dbReference type="NCBI Taxonomy" id="34305"/>
    <lineage>
        <taxon>Eukaryota</taxon>
        <taxon>Viridiplantae</taxon>
        <taxon>Streptophyta</taxon>
        <taxon>Embryophyta</taxon>
        <taxon>Tracheophyta</taxon>
        <taxon>Spermatophyta</taxon>
        <taxon>Magnoliopsida</taxon>
        <taxon>eudicotyledons</taxon>
        <taxon>Gunneridae</taxon>
        <taxon>Pentapetalae</taxon>
        <taxon>rosids</taxon>
        <taxon>fabids</taxon>
        <taxon>Fabales</taxon>
        <taxon>Fabaceae</taxon>
        <taxon>Papilionoideae</taxon>
        <taxon>50 kb inversion clade</taxon>
        <taxon>NPAAA clade</taxon>
        <taxon>Hologalegina</taxon>
        <taxon>robinioid clade</taxon>
        <taxon>Loteae</taxon>
        <taxon>Lotus</taxon>
    </lineage>
</organism>
<reference evidence="1" key="1">
    <citation type="submission" date="2012-05" db="EMBL/GenBank/DDBJ databases">
        <authorList>
            <person name="Krishnakumar V."/>
            <person name="Cheung F."/>
            <person name="Xiao Y."/>
            <person name="Chan A."/>
            <person name="Moskal W.A."/>
            <person name="Town C.D."/>
        </authorList>
    </citation>
    <scope>NUCLEOTIDE SEQUENCE</scope>
</reference>
<evidence type="ECO:0000313" key="1">
    <source>
        <dbReference type="EMBL" id="AFK44241.1"/>
    </source>
</evidence>
<dbReference type="AlphaFoldDB" id="I3SVE9"/>